<proteinExistence type="predicted"/>
<reference evidence="1" key="2">
    <citation type="submission" date="2024-06" db="EMBL/GenBank/DDBJ databases">
        <authorList>
            <person name="Petrova K.O."/>
            <person name="Toshchakov S.V."/>
            <person name="Boltjanskaja Y.V."/>
            <person name="Kevbrin V.V."/>
        </authorList>
    </citation>
    <scope>NUCLEOTIDE SEQUENCE</scope>
    <source>
        <strain evidence="1">Z-710</strain>
    </source>
</reference>
<organism evidence="1">
    <name type="scientific">Proteinivorax hydrogeniformans</name>
    <dbReference type="NCBI Taxonomy" id="1826727"/>
    <lineage>
        <taxon>Bacteria</taxon>
        <taxon>Bacillati</taxon>
        <taxon>Bacillota</taxon>
        <taxon>Clostridia</taxon>
        <taxon>Eubacteriales</taxon>
        <taxon>Proteinivoracaceae</taxon>
        <taxon>Proteinivorax</taxon>
    </lineage>
</organism>
<dbReference type="AlphaFoldDB" id="A0AAU8HVV7"/>
<gene>
    <name evidence="1" type="ORF">PRVXH_000824</name>
</gene>
<reference evidence="1" key="1">
    <citation type="journal article" date="2018" name="Antonie Van Leeuwenhoek">
        <title>Proteinivorax hydrogeniformans sp. nov., an anaerobic, haloalkaliphilic bacterium fermenting proteinaceous compounds with high hydrogen production.</title>
        <authorList>
            <person name="Boltyanskaya Y."/>
            <person name="Detkova E."/>
            <person name="Pimenov N."/>
            <person name="Kevbrin V."/>
        </authorList>
    </citation>
    <scope>NUCLEOTIDE SEQUENCE</scope>
    <source>
        <strain evidence="1">Z-710</strain>
    </source>
</reference>
<evidence type="ECO:0000313" key="1">
    <source>
        <dbReference type="EMBL" id="XCI29501.1"/>
    </source>
</evidence>
<protein>
    <submittedName>
        <fullName evidence="1">Uncharacterized protein</fullName>
    </submittedName>
</protein>
<dbReference type="EMBL" id="CP159485">
    <property type="protein sequence ID" value="XCI29501.1"/>
    <property type="molecule type" value="Genomic_DNA"/>
</dbReference>
<dbReference type="RefSeq" id="WP_353894049.1">
    <property type="nucleotide sequence ID" value="NZ_CP159485.1"/>
</dbReference>
<accession>A0AAU8HVV7</accession>
<name>A0AAU8HVV7_9FIRM</name>
<sequence length="49" mass="5847">MELFFIVGFVGLIIWGIYETKKKYGLKEKELELEREKIALESKKIDLKE</sequence>